<protein>
    <submittedName>
        <fullName evidence="1">Uncharacterized protein</fullName>
    </submittedName>
</protein>
<dbReference type="RefSeq" id="WP_218112107.1">
    <property type="nucleotide sequence ID" value="NZ_CP065383.1"/>
</dbReference>
<dbReference type="EMBL" id="CP065383">
    <property type="protein sequence ID" value="QPM66878.1"/>
    <property type="molecule type" value="Genomic_DNA"/>
</dbReference>
<dbReference type="AlphaFoldDB" id="A0A7T1F1C5"/>
<proteinExistence type="predicted"/>
<dbReference type="KEGG" id="alam:RT761_00064"/>
<name>A0A7T1F1C5_ATRLM</name>
<accession>A0A7T1F1C5</accession>
<sequence>MPELTQTQNYVARIKADLYWIERTIEKSQLNDIDSIKVIHRLANAGYLSAQAISDLSKEMIGKK</sequence>
<organism evidence="1 2">
    <name type="scientific">Atribacter laminatus</name>
    <dbReference type="NCBI Taxonomy" id="2847778"/>
    <lineage>
        <taxon>Bacteria</taxon>
        <taxon>Pseudomonadati</taxon>
        <taxon>Atribacterota</taxon>
        <taxon>Atribacteria</taxon>
        <taxon>Atribacterales</taxon>
        <taxon>Atribacteraceae</taxon>
        <taxon>Atribacter</taxon>
    </lineage>
</organism>
<dbReference type="Proteomes" id="UP000594463">
    <property type="component" value="Chromosome"/>
</dbReference>
<gene>
    <name evidence="1" type="ORF">RT761_00064</name>
</gene>
<evidence type="ECO:0000313" key="2">
    <source>
        <dbReference type="Proteomes" id="UP000594463"/>
    </source>
</evidence>
<evidence type="ECO:0000313" key="1">
    <source>
        <dbReference type="EMBL" id="QPM66878.1"/>
    </source>
</evidence>
<keyword evidence="2" id="KW-1185">Reference proteome</keyword>
<reference evidence="1 2" key="1">
    <citation type="journal article" date="2021" name="Nat. Commun.">
        <title>Isolation of a member of the candidate phylum Atribacteria reveals a unique cell membrane structure.</title>
        <authorList>
            <person name="Taiki K."/>
            <person name="Nobu M.K."/>
            <person name="Kusada H."/>
            <person name="Meng X.-Y."/>
            <person name="Hosoki N."/>
            <person name="Uematsu K."/>
            <person name="Yoshioka H."/>
            <person name="Kamagata Y."/>
            <person name="Tamaki H."/>
        </authorList>
    </citation>
    <scope>NUCLEOTIDE SEQUENCE [LARGE SCALE GENOMIC DNA]</scope>
    <source>
        <strain evidence="1 2">RT761</strain>
    </source>
</reference>